<evidence type="ECO:0000313" key="1">
    <source>
        <dbReference type="EMBL" id="RCN37882.1"/>
    </source>
</evidence>
<comment type="caution">
    <text evidence="1">The sequence shown here is derived from an EMBL/GenBank/DDBJ whole genome shotgun (WGS) entry which is preliminary data.</text>
</comment>
<reference evidence="1 2" key="1">
    <citation type="submission" date="2014-10" db="EMBL/GenBank/DDBJ databases">
        <title>Draft genome of the hookworm Ancylostoma caninum.</title>
        <authorList>
            <person name="Mitreva M."/>
        </authorList>
    </citation>
    <scope>NUCLEOTIDE SEQUENCE [LARGE SCALE GENOMIC DNA]</scope>
    <source>
        <strain evidence="1 2">Baltimore</strain>
    </source>
</reference>
<keyword evidence="2" id="KW-1185">Reference proteome</keyword>
<name>A0A368G0J9_ANCCA</name>
<dbReference type="AlphaFoldDB" id="A0A368G0J9"/>
<protein>
    <submittedName>
        <fullName evidence="1">Uncharacterized protein</fullName>
    </submittedName>
</protein>
<dbReference type="EMBL" id="JOJR01000436">
    <property type="protein sequence ID" value="RCN37882.1"/>
    <property type="molecule type" value="Genomic_DNA"/>
</dbReference>
<gene>
    <name evidence="1" type="ORF">ANCCAN_16211</name>
</gene>
<organism evidence="1 2">
    <name type="scientific">Ancylostoma caninum</name>
    <name type="common">Dog hookworm</name>
    <dbReference type="NCBI Taxonomy" id="29170"/>
    <lineage>
        <taxon>Eukaryota</taxon>
        <taxon>Metazoa</taxon>
        <taxon>Ecdysozoa</taxon>
        <taxon>Nematoda</taxon>
        <taxon>Chromadorea</taxon>
        <taxon>Rhabditida</taxon>
        <taxon>Rhabditina</taxon>
        <taxon>Rhabditomorpha</taxon>
        <taxon>Strongyloidea</taxon>
        <taxon>Ancylostomatidae</taxon>
        <taxon>Ancylostomatinae</taxon>
        <taxon>Ancylostoma</taxon>
    </lineage>
</organism>
<proteinExistence type="predicted"/>
<accession>A0A368G0J9</accession>
<dbReference type="Proteomes" id="UP000252519">
    <property type="component" value="Unassembled WGS sequence"/>
</dbReference>
<evidence type="ECO:0000313" key="2">
    <source>
        <dbReference type="Proteomes" id="UP000252519"/>
    </source>
</evidence>
<sequence>MVLFKRCGSRSAPSDQSFSLFRRVQIRKTWQKQLFGERSIRTSSCAPPQANKSPQLH</sequence>